<dbReference type="RefSeq" id="WP_124796036.1">
    <property type="nucleotide sequence ID" value="NZ_RQYC01000022.1"/>
</dbReference>
<dbReference type="InterPro" id="IPR051396">
    <property type="entry name" value="Bact_Antivir_Def_Nuclease"/>
</dbReference>
<proteinExistence type="predicted"/>
<gene>
    <name evidence="2" type="ORF">EII21_09810</name>
</gene>
<dbReference type="AlphaFoldDB" id="A0A3P2A158"/>
<organism evidence="2 3">
    <name type="scientific">Conchiformibius steedae</name>
    <dbReference type="NCBI Taxonomy" id="153493"/>
    <lineage>
        <taxon>Bacteria</taxon>
        <taxon>Pseudomonadati</taxon>
        <taxon>Pseudomonadota</taxon>
        <taxon>Betaproteobacteria</taxon>
        <taxon>Neisseriales</taxon>
        <taxon>Neisseriaceae</taxon>
        <taxon>Conchiformibius</taxon>
    </lineage>
</organism>
<dbReference type="PANTHER" id="PTHR43581:SF2">
    <property type="entry name" value="EXCINUCLEASE ATPASE SUBUNIT"/>
    <property type="match status" value="1"/>
</dbReference>
<dbReference type="CDD" id="cd00267">
    <property type="entry name" value="ABC_ATPase"/>
    <property type="match status" value="1"/>
</dbReference>
<name>A0A3P2A158_9NEIS</name>
<dbReference type="OrthoDB" id="9815944at2"/>
<dbReference type="EMBL" id="RQYC01000022">
    <property type="protein sequence ID" value="RRD89137.1"/>
    <property type="molecule type" value="Genomic_DNA"/>
</dbReference>
<keyword evidence="3" id="KW-1185">Reference proteome</keyword>
<evidence type="ECO:0000313" key="2">
    <source>
        <dbReference type="EMBL" id="RRD89137.1"/>
    </source>
</evidence>
<dbReference type="InterPro" id="IPR003959">
    <property type="entry name" value="ATPase_AAA_core"/>
</dbReference>
<evidence type="ECO:0000259" key="1">
    <source>
        <dbReference type="Pfam" id="PF13304"/>
    </source>
</evidence>
<dbReference type="InterPro" id="IPR027417">
    <property type="entry name" value="P-loop_NTPase"/>
</dbReference>
<keyword evidence="2" id="KW-0547">Nucleotide-binding</keyword>
<dbReference type="GO" id="GO:0016887">
    <property type="term" value="F:ATP hydrolysis activity"/>
    <property type="evidence" value="ECO:0007669"/>
    <property type="project" value="InterPro"/>
</dbReference>
<feature type="domain" description="ATPase AAA-type core" evidence="1">
    <location>
        <begin position="25"/>
        <end position="298"/>
    </location>
</feature>
<dbReference type="Gene3D" id="3.40.50.300">
    <property type="entry name" value="P-loop containing nucleotide triphosphate hydrolases"/>
    <property type="match status" value="1"/>
</dbReference>
<dbReference type="Pfam" id="PF13304">
    <property type="entry name" value="AAA_21"/>
    <property type="match status" value="1"/>
</dbReference>
<evidence type="ECO:0000313" key="3">
    <source>
        <dbReference type="Proteomes" id="UP000269923"/>
    </source>
</evidence>
<dbReference type="Proteomes" id="UP000269923">
    <property type="component" value="Unassembled WGS sequence"/>
</dbReference>
<reference evidence="2 3" key="1">
    <citation type="submission" date="2018-11" db="EMBL/GenBank/DDBJ databases">
        <title>Genomes From Bacteria Associated with the Canine Oral Cavity: a Test Case for Automated Genome-Based Taxonomic Assignment.</title>
        <authorList>
            <person name="Coil D.A."/>
            <person name="Jospin G."/>
            <person name="Darling A.E."/>
            <person name="Wallis C."/>
            <person name="Davis I.J."/>
            <person name="Harris S."/>
            <person name="Eisen J.A."/>
            <person name="Holcombe L.J."/>
            <person name="O'Flynn C."/>
        </authorList>
    </citation>
    <scope>NUCLEOTIDE SEQUENCE [LARGE SCALE GENOMIC DNA]</scope>
    <source>
        <strain evidence="2 3">COT-280</strain>
    </source>
</reference>
<dbReference type="PANTHER" id="PTHR43581">
    <property type="entry name" value="ATP/GTP PHOSPHATASE"/>
    <property type="match status" value="1"/>
</dbReference>
<comment type="caution">
    <text evidence="2">The sequence shown here is derived from an EMBL/GenBank/DDBJ whole genome shotgun (WGS) entry which is preliminary data.</text>
</comment>
<protein>
    <submittedName>
        <fullName evidence="2">ATP-binding cassette domain-containing protein</fullName>
    </submittedName>
</protein>
<accession>A0A3P2A158</accession>
<keyword evidence="2" id="KW-0067">ATP-binding</keyword>
<dbReference type="SUPFAM" id="SSF52540">
    <property type="entry name" value="P-loop containing nucleoside triphosphate hydrolases"/>
    <property type="match status" value="1"/>
</dbReference>
<sequence>MKIQEIQIKGLFGKKDIRWKLNPQVNVLVGVNGSGKSTILSVIYGFLNQTFFDKLQEIIDSAKMFFPTGRINLKIEEKQSTEEILNDLYDEIGKEKADIYFKNNPNVFEKLRQLLAIQDSIGKGITNYFHEGKTIYKKENFYIDLIEANLSNSNSNQTITRSNGEEENILDLEIRETIDKLNKIKTKELIDRLSSSLNVFFNQIDKHVSYENNELIYTDTQLQTTLNYSNLSSGERQLIYILLRVALSNGDKSKTAIILMDEPEISLHLDWQEHFIKQLTILNPDAQFIIVTHSPALIMNGWNDVYVDMEEITTWL</sequence>
<dbReference type="GO" id="GO:0005524">
    <property type="term" value="F:ATP binding"/>
    <property type="evidence" value="ECO:0007669"/>
    <property type="project" value="UniProtKB-KW"/>
</dbReference>